<accession>A0A2K3LYE8</accession>
<proteinExistence type="predicted"/>
<sequence>MKPIVIDRKINADNMYEMPYTKQAVEIAAAMKNHAFMIVQDPSVPIIPIVCTLYEMELEFMQDRPRVSPFQLGFSGENPMLPESEDPKKYYYWNAGDNAFRQVIRFYSQA</sequence>
<reference evidence="1 2" key="1">
    <citation type="journal article" date="2014" name="Am. J. Bot.">
        <title>Genome assembly and annotation for red clover (Trifolium pratense; Fabaceae).</title>
        <authorList>
            <person name="Istvanek J."/>
            <person name="Jaros M."/>
            <person name="Krenek A."/>
            <person name="Repkova J."/>
        </authorList>
    </citation>
    <scope>NUCLEOTIDE SEQUENCE [LARGE SCALE GENOMIC DNA]</scope>
    <source>
        <strain evidence="2">cv. Tatra</strain>
        <tissue evidence="1">Young leaves</tissue>
    </source>
</reference>
<reference evidence="1 2" key="2">
    <citation type="journal article" date="2017" name="Front. Plant Sci.">
        <title>Gene Classification and Mining of Molecular Markers Useful in Red Clover (Trifolium pratense) Breeding.</title>
        <authorList>
            <person name="Istvanek J."/>
            <person name="Dluhosova J."/>
            <person name="Dluhos P."/>
            <person name="Patkova L."/>
            <person name="Nedelnik J."/>
            <person name="Repkova J."/>
        </authorList>
    </citation>
    <scope>NUCLEOTIDE SEQUENCE [LARGE SCALE GENOMIC DNA]</scope>
    <source>
        <strain evidence="2">cv. Tatra</strain>
        <tissue evidence="1">Young leaves</tissue>
    </source>
</reference>
<dbReference type="AlphaFoldDB" id="A0A2K3LYE8"/>
<protein>
    <submittedName>
        <fullName evidence="1">Uncharacterized protein</fullName>
    </submittedName>
</protein>
<dbReference type="Proteomes" id="UP000236291">
    <property type="component" value="Unassembled WGS sequence"/>
</dbReference>
<dbReference type="EMBL" id="ASHM01044388">
    <property type="protein sequence ID" value="PNX83565.1"/>
    <property type="molecule type" value="Genomic_DNA"/>
</dbReference>
<evidence type="ECO:0000313" key="2">
    <source>
        <dbReference type="Proteomes" id="UP000236291"/>
    </source>
</evidence>
<gene>
    <name evidence="1" type="ORF">L195_g039609</name>
</gene>
<name>A0A2K3LYE8_TRIPR</name>
<comment type="caution">
    <text evidence="1">The sequence shown here is derived from an EMBL/GenBank/DDBJ whole genome shotgun (WGS) entry which is preliminary data.</text>
</comment>
<organism evidence="1 2">
    <name type="scientific">Trifolium pratense</name>
    <name type="common">Red clover</name>
    <dbReference type="NCBI Taxonomy" id="57577"/>
    <lineage>
        <taxon>Eukaryota</taxon>
        <taxon>Viridiplantae</taxon>
        <taxon>Streptophyta</taxon>
        <taxon>Embryophyta</taxon>
        <taxon>Tracheophyta</taxon>
        <taxon>Spermatophyta</taxon>
        <taxon>Magnoliopsida</taxon>
        <taxon>eudicotyledons</taxon>
        <taxon>Gunneridae</taxon>
        <taxon>Pentapetalae</taxon>
        <taxon>rosids</taxon>
        <taxon>fabids</taxon>
        <taxon>Fabales</taxon>
        <taxon>Fabaceae</taxon>
        <taxon>Papilionoideae</taxon>
        <taxon>50 kb inversion clade</taxon>
        <taxon>NPAAA clade</taxon>
        <taxon>Hologalegina</taxon>
        <taxon>IRL clade</taxon>
        <taxon>Trifolieae</taxon>
        <taxon>Trifolium</taxon>
    </lineage>
</organism>
<evidence type="ECO:0000313" key="1">
    <source>
        <dbReference type="EMBL" id="PNX83565.1"/>
    </source>
</evidence>